<feature type="region of interest" description="Disordered" evidence="1">
    <location>
        <begin position="1"/>
        <end position="59"/>
    </location>
</feature>
<reference evidence="2 3" key="1">
    <citation type="submission" date="2024-04" db="EMBL/GenBank/DDBJ databases">
        <title>Tritrichomonas musculus Genome.</title>
        <authorList>
            <person name="Alves-Ferreira E."/>
            <person name="Grigg M."/>
            <person name="Lorenzi H."/>
            <person name="Galac M."/>
        </authorList>
    </citation>
    <scope>NUCLEOTIDE SEQUENCE [LARGE SCALE GENOMIC DNA]</scope>
    <source>
        <strain evidence="2 3">EAF2021</strain>
    </source>
</reference>
<proteinExistence type="predicted"/>
<comment type="caution">
    <text evidence="2">The sequence shown here is derived from an EMBL/GenBank/DDBJ whole genome shotgun (WGS) entry which is preliminary data.</text>
</comment>
<keyword evidence="3" id="KW-1185">Reference proteome</keyword>
<accession>A0ABR2KPR8</accession>
<feature type="compositionally biased region" description="Pro residues" evidence="1">
    <location>
        <begin position="47"/>
        <end position="58"/>
    </location>
</feature>
<organism evidence="2 3">
    <name type="scientific">Tritrichomonas musculus</name>
    <dbReference type="NCBI Taxonomy" id="1915356"/>
    <lineage>
        <taxon>Eukaryota</taxon>
        <taxon>Metamonada</taxon>
        <taxon>Parabasalia</taxon>
        <taxon>Tritrichomonadida</taxon>
        <taxon>Tritrichomonadidae</taxon>
        <taxon>Tritrichomonas</taxon>
    </lineage>
</organism>
<protein>
    <submittedName>
        <fullName evidence="2">Uncharacterized protein</fullName>
    </submittedName>
</protein>
<gene>
    <name evidence="2" type="ORF">M9Y10_029202</name>
</gene>
<dbReference type="Proteomes" id="UP001470230">
    <property type="component" value="Unassembled WGS sequence"/>
</dbReference>
<dbReference type="EMBL" id="JAPFFF010000004">
    <property type="protein sequence ID" value="KAK8891980.1"/>
    <property type="molecule type" value="Genomic_DNA"/>
</dbReference>
<evidence type="ECO:0000313" key="3">
    <source>
        <dbReference type="Proteomes" id="UP001470230"/>
    </source>
</evidence>
<sequence length="192" mass="21849">MSEASAPQNPFTEALAPQNISPAVPYTNNPFPQNPPTDSPYTNNPSPQNPPTEMPAPQNPIDEMLKKIENITDSTGDIEKEINELKGRMGKNIDDLIKDDVDLTDKLLVLQKMCLFYEDICNSKRQPQNYPINCSLMSAAYNDLSEPANDYNHFVGFISRHKGRIFTENGSYEYIQRLQKKIKILDRYYLSS</sequence>
<feature type="compositionally biased region" description="Polar residues" evidence="1">
    <location>
        <begin position="18"/>
        <end position="31"/>
    </location>
</feature>
<name>A0ABR2KPR8_9EUKA</name>
<evidence type="ECO:0000313" key="2">
    <source>
        <dbReference type="EMBL" id="KAK8891980.1"/>
    </source>
</evidence>
<feature type="compositionally biased region" description="Polar residues" evidence="1">
    <location>
        <begin position="1"/>
        <end position="11"/>
    </location>
</feature>
<evidence type="ECO:0000256" key="1">
    <source>
        <dbReference type="SAM" id="MobiDB-lite"/>
    </source>
</evidence>